<dbReference type="SUPFAM" id="SSF52833">
    <property type="entry name" value="Thioredoxin-like"/>
    <property type="match status" value="1"/>
</dbReference>
<organism evidence="2 3">
    <name type="scientific">Candidatus Rhodoluna planktonica</name>
    <dbReference type="NCBI Taxonomy" id="535712"/>
    <lineage>
        <taxon>Bacteria</taxon>
        <taxon>Bacillati</taxon>
        <taxon>Actinomycetota</taxon>
        <taxon>Actinomycetes</taxon>
        <taxon>Micrococcales</taxon>
        <taxon>Microbacteriaceae</taxon>
        <taxon>Luna cluster</taxon>
        <taxon>Luna-1 subcluster</taxon>
        <taxon>Rhodoluna</taxon>
    </lineage>
</organism>
<evidence type="ECO:0000259" key="1">
    <source>
        <dbReference type="Pfam" id="PF01323"/>
    </source>
</evidence>
<gene>
    <name evidence="2" type="ORF">A4Z71_06445</name>
</gene>
<dbReference type="GO" id="GO:0016491">
    <property type="term" value="F:oxidoreductase activity"/>
    <property type="evidence" value="ECO:0007669"/>
    <property type="project" value="InterPro"/>
</dbReference>
<dbReference type="STRING" id="535712.A4Z71_06445"/>
<feature type="domain" description="DSBA-like thioredoxin" evidence="1">
    <location>
        <begin position="6"/>
        <end position="208"/>
    </location>
</feature>
<dbReference type="PANTHER" id="PTHR13887">
    <property type="entry name" value="GLUTATHIONE S-TRANSFERASE KAPPA"/>
    <property type="match status" value="1"/>
</dbReference>
<dbReference type="PANTHER" id="PTHR13887:SF41">
    <property type="entry name" value="THIOREDOXIN SUPERFAMILY PROTEIN"/>
    <property type="match status" value="1"/>
</dbReference>
<dbReference type="InterPro" id="IPR036249">
    <property type="entry name" value="Thioredoxin-like_sf"/>
</dbReference>
<keyword evidence="3" id="KW-1185">Reference proteome</keyword>
<evidence type="ECO:0000313" key="2">
    <source>
        <dbReference type="EMBL" id="AOY56578.1"/>
    </source>
</evidence>
<reference evidence="2 3" key="1">
    <citation type="journal article" date="2016" name="Biochim. Biophys. Acta">
        <title>Photochemical characterization of actinorhodopsin and its functional existence in the natural host.</title>
        <authorList>
            <person name="Nakamura S."/>
            <person name="Kikukawa T."/>
            <person name="Tamogami J."/>
            <person name="Kamiya M."/>
            <person name="Aizawa T."/>
            <person name="Hahn M.W."/>
            <person name="Ihara K."/>
            <person name="Kamo N."/>
            <person name="Demura M."/>
        </authorList>
    </citation>
    <scope>NUCLEOTIDE SEQUENCE [LARGE SCALE GENOMIC DNA]</scope>
    <source>
        <strain evidence="2 3">MWH-Dar1</strain>
    </source>
</reference>
<dbReference type="Proteomes" id="UP000243784">
    <property type="component" value="Chromosome"/>
</dbReference>
<accession>A0A1D9E0I6</accession>
<proteinExistence type="predicted"/>
<sequence>MQKIKVDVWSDIACPWCYIGKRKLEAAVGEFQASGGEVEVEYHSFLLNPDMPVDYQGGQAEYLSKHKGLPLAQVSQMSERITQIAASVGLKYDFENQIMTNTTMAHRLLHLAKEQGLQHQMKERLMAAHFVEAKHVGTIESLADLAAEVGLSRGDVVSALESNAYQQAVENDISAAKDMGITGVPFFVINQKYGISGAQDSMVLLDAFKQVAAE</sequence>
<protein>
    <submittedName>
        <fullName evidence="2">Disulfide bond formation protein DsbA</fullName>
    </submittedName>
</protein>
<dbReference type="OrthoDB" id="9799122at2"/>
<dbReference type="KEGG" id="rpla:A4Z71_06445"/>
<dbReference type="RefSeq" id="WP_070955076.1">
    <property type="nucleotide sequence ID" value="NZ_CP015208.1"/>
</dbReference>
<evidence type="ECO:0000313" key="3">
    <source>
        <dbReference type="Proteomes" id="UP000243784"/>
    </source>
</evidence>
<dbReference type="InterPro" id="IPR001853">
    <property type="entry name" value="DSBA-like_thioredoxin_dom"/>
</dbReference>
<dbReference type="AlphaFoldDB" id="A0A1D9E0I6"/>
<dbReference type="CDD" id="cd03024">
    <property type="entry name" value="DsbA_FrnE"/>
    <property type="match status" value="1"/>
</dbReference>
<dbReference type="EMBL" id="CP015208">
    <property type="protein sequence ID" value="AOY56578.1"/>
    <property type="molecule type" value="Genomic_DNA"/>
</dbReference>
<dbReference type="Pfam" id="PF01323">
    <property type="entry name" value="DSBA"/>
    <property type="match status" value="1"/>
</dbReference>
<name>A0A1D9E0I6_9MICO</name>
<dbReference type="Gene3D" id="3.40.30.10">
    <property type="entry name" value="Glutaredoxin"/>
    <property type="match status" value="1"/>
</dbReference>